<dbReference type="InterPro" id="IPR003115">
    <property type="entry name" value="ParB_N"/>
</dbReference>
<dbReference type="SUPFAM" id="SSF110849">
    <property type="entry name" value="ParB/Sulfiredoxin"/>
    <property type="match status" value="1"/>
</dbReference>
<dbReference type="InterPro" id="IPR004437">
    <property type="entry name" value="ParB/RepB/Spo0J"/>
</dbReference>
<evidence type="ECO:0000313" key="4">
    <source>
        <dbReference type="EMBL" id="MBF2712654.1"/>
    </source>
</evidence>
<keyword evidence="4" id="KW-0614">Plasmid</keyword>
<gene>
    <name evidence="4" type="primary">repB</name>
    <name evidence="4" type="ORF">IEI95_000035</name>
</gene>
<protein>
    <submittedName>
        <fullName evidence="4">Plasmid partitioning protein RepB</fullName>
    </submittedName>
</protein>
<accession>A0AAE2UUA4</accession>
<dbReference type="SMART" id="SM00470">
    <property type="entry name" value="ParB"/>
    <property type="match status" value="1"/>
</dbReference>
<dbReference type="InterPro" id="IPR017819">
    <property type="entry name" value="Plasmid_partition_RepB"/>
</dbReference>
<name>A0AAE2UUA4_AGRVI</name>
<dbReference type="Pfam" id="PF07506">
    <property type="entry name" value="RepB"/>
    <property type="match status" value="1"/>
</dbReference>
<dbReference type="NCBIfam" id="TIGR03454">
    <property type="entry name" value="partition_RepB"/>
    <property type="match status" value="1"/>
</dbReference>
<geneLocation type="plasmid" evidence="4">
    <name>unnamed1</name>
</geneLocation>
<dbReference type="InterPro" id="IPR011111">
    <property type="entry name" value="Plasmid_RepB"/>
</dbReference>
<proteinExistence type="inferred from homology"/>
<dbReference type="GO" id="GO:0005694">
    <property type="term" value="C:chromosome"/>
    <property type="evidence" value="ECO:0007669"/>
    <property type="project" value="TreeGrafter"/>
</dbReference>
<evidence type="ECO:0000256" key="1">
    <source>
        <dbReference type="ARBA" id="ARBA00006295"/>
    </source>
</evidence>
<dbReference type="CDD" id="cd16405">
    <property type="entry name" value="RepB_like_N"/>
    <property type="match status" value="1"/>
</dbReference>
<sequence>MSKQSGRKSILASFAAYTPQPNDAAALNPPKETTAPSSRVAGVIGATQRSLAELREERDQLKAIAEGSGDIEIDPELVDPSPFPDRLNDEDEGEFETFKALIASEGQLIPILVRRHPSDPSRYQVSYGHRRLRAARELGLKVRAKVASLDDRQLVIAQGIENSARQDLSWAEKALFASGMDLAGVKARDIRAALAVDDPELARFRSVCRSVPEDVMRAIGRAPKAGRSRWTAFAKACADGDAIARVRETLAGAKVLRSDDRFVLALNAAAAKTRAPAETVTVGDGSGRKLGTASFKPTEVKITFNPSLAPGFAEFIQSELPGLVERYNATRDS</sequence>
<dbReference type="InterPro" id="IPR050336">
    <property type="entry name" value="Chromosome_partition/occlusion"/>
</dbReference>
<dbReference type="Pfam" id="PF02195">
    <property type="entry name" value="ParB_N"/>
    <property type="match status" value="1"/>
</dbReference>
<feature type="domain" description="ParB-like N-terminal" evidence="3">
    <location>
        <begin position="71"/>
        <end position="163"/>
    </location>
</feature>
<dbReference type="GO" id="GO:0003677">
    <property type="term" value="F:DNA binding"/>
    <property type="evidence" value="ECO:0007669"/>
    <property type="project" value="InterPro"/>
</dbReference>
<comment type="caution">
    <text evidence="4">The sequence shown here is derived from an EMBL/GenBank/DDBJ whole genome shotgun (WGS) entry which is preliminary data.</text>
</comment>
<evidence type="ECO:0000313" key="5">
    <source>
        <dbReference type="Proteomes" id="UP000655037"/>
    </source>
</evidence>
<comment type="similarity">
    <text evidence="1">Belongs to the ParB family.</text>
</comment>
<reference evidence="4" key="1">
    <citation type="submission" date="2020-11" db="EMBL/GenBank/DDBJ databases">
        <title>Agrobacterium vitis strain K377 genome.</title>
        <authorList>
            <person name="Xi H."/>
        </authorList>
    </citation>
    <scope>NUCLEOTIDE SEQUENCE</scope>
    <source>
        <strain evidence="4">K377</strain>
        <plasmid evidence="4">unnamed1</plasmid>
    </source>
</reference>
<feature type="region of interest" description="Disordered" evidence="2">
    <location>
        <begin position="1"/>
        <end position="42"/>
    </location>
</feature>
<dbReference type="Proteomes" id="UP000655037">
    <property type="component" value="Unassembled WGS sequence"/>
</dbReference>
<dbReference type="InterPro" id="IPR037972">
    <property type="entry name" value="RepB_N"/>
</dbReference>
<dbReference type="RefSeq" id="WP_194415589.1">
    <property type="nucleotide sequence ID" value="NZ_JACXXJ020000001.1"/>
</dbReference>
<dbReference type="InterPro" id="IPR036086">
    <property type="entry name" value="ParB/Sulfiredoxin_sf"/>
</dbReference>
<dbReference type="AlphaFoldDB" id="A0AAE2UUA4"/>
<evidence type="ECO:0000259" key="3">
    <source>
        <dbReference type="SMART" id="SM00470"/>
    </source>
</evidence>
<dbReference type="PANTHER" id="PTHR33375:SF1">
    <property type="entry name" value="CHROMOSOME-PARTITIONING PROTEIN PARB-RELATED"/>
    <property type="match status" value="1"/>
</dbReference>
<dbReference type="EMBL" id="JACXXJ020000001">
    <property type="protein sequence ID" value="MBF2712654.1"/>
    <property type="molecule type" value="Genomic_DNA"/>
</dbReference>
<dbReference type="PANTHER" id="PTHR33375">
    <property type="entry name" value="CHROMOSOME-PARTITIONING PROTEIN PARB-RELATED"/>
    <property type="match status" value="1"/>
</dbReference>
<dbReference type="Gene3D" id="3.90.1530.10">
    <property type="entry name" value="Conserved hypothetical protein from pyrococcus furiosus pfu- 392566-001, ParB domain"/>
    <property type="match status" value="1"/>
</dbReference>
<dbReference type="NCBIfam" id="TIGR00180">
    <property type="entry name" value="parB_part"/>
    <property type="match status" value="1"/>
</dbReference>
<dbReference type="GO" id="GO:0007059">
    <property type="term" value="P:chromosome segregation"/>
    <property type="evidence" value="ECO:0007669"/>
    <property type="project" value="TreeGrafter"/>
</dbReference>
<organism evidence="4 5">
    <name type="scientific">Agrobacterium vitis</name>
    <name type="common">Rhizobium vitis</name>
    <dbReference type="NCBI Taxonomy" id="373"/>
    <lineage>
        <taxon>Bacteria</taxon>
        <taxon>Pseudomonadati</taxon>
        <taxon>Pseudomonadota</taxon>
        <taxon>Alphaproteobacteria</taxon>
        <taxon>Hyphomicrobiales</taxon>
        <taxon>Rhizobiaceae</taxon>
        <taxon>Rhizobium/Agrobacterium group</taxon>
        <taxon>Agrobacterium</taxon>
    </lineage>
</organism>
<evidence type="ECO:0000256" key="2">
    <source>
        <dbReference type="SAM" id="MobiDB-lite"/>
    </source>
</evidence>